<keyword evidence="4" id="KW-1185">Reference proteome</keyword>
<keyword evidence="1" id="KW-0812">Transmembrane</keyword>
<dbReference type="InterPro" id="IPR050248">
    <property type="entry name" value="Polysacc_deacetylase_ArnD"/>
</dbReference>
<dbReference type="Proteomes" id="UP000749471">
    <property type="component" value="Unassembled WGS sequence"/>
</dbReference>
<evidence type="ECO:0000313" key="4">
    <source>
        <dbReference type="Proteomes" id="UP000749471"/>
    </source>
</evidence>
<dbReference type="Pfam" id="PF01522">
    <property type="entry name" value="Polysacc_deac_1"/>
    <property type="match status" value="1"/>
</dbReference>
<dbReference type="RefSeq" id="WP_216520698.1">
    <property type="nucleotide sequence ID" value="NZ_JAHLPM010000011.1"/>
</dbReference>
<keyword evidence="1" id="KW-1133">Transmembrane helix</keyword>
<dbReference type="PANTHER" id="PTHR10587">
    <property type="entry name" value="GLYCOSYL TRANSFERASE-RELATED"/>
    <property type="match status" value="1"/>
</dbReference>
<dbReference type="PROSITE" id="PS51677">
    <property type="entry name" value="NODB"/>
    <property type="match status" value="1"/>
</dbReference>
<comment type="caution">
    <text evidence="3">The sequence shown here is derived from an EMBL/GenBank/DDBJ whole genome shotgun (WGS) entry which is preliminary data.</text>
</comment>
<keyword evidence="1" id="KW-0472">Membrane</keyword>
<evidence type="ECO:0000259" key="2">
    <source>
        <dbReference type="PROSITE" id="PS51677"/>
    </source>
</evidence>
<feature type="transmembrane region" description="Helical" evidence="1">
    <location>
        <begin position="12"/>
        <end position="30"/>
    </location>
</feature>
<feature type="domain" description="NodB homology" evidence="2">
    <location>
        <begin position="56"/>
        <end position="233"/>
    </location>
</feature>
<organism evidence="3 4">
    <name type="scientific">Tissierella simiarum</name>
    <dbReference type="NCBI Taxonomy" id="2841534"/>
    <lineage>
        <taxon>Bacteria</taxon>
        <taxon>Bacillati</taxon>
        <taxon>Bacillota</taxon>
        <taxon>Tissierellia</taxon>
        <taxon>Tissierellales</taxon>
        <taxon>Tissierellaceae</taxon>
        <taxon>Tissierella</taxon>
    </lineage>
</organism>
<evidence type="ECO:0000256" key="1">
    <source>
        <dbReference type="SAM" id="Phobius"/>
    </source>
</evidence>
<reference evidence="3 4" key="1">
    <citation type="submission" date="2021-06" db="EMBL/GenBank/DDBJ databases">
        <authorList>
            <person name="Sun Q."/>
            <person name="Li D."/>
        </authorList>
    </citation>
    <scope>NUCLEOTIDE SEQUENCE [LARGE SCALE GENOMIC DNA]</scope>
    <source>
        <strain evidence="3 4">MSJ-40</strain>
    </source>
</reference>
<sequence length="257" mass="29988">MKWIYNKHNVTFRLVIIVGILLVSLVYVSFKTNVNVAEVFSQTKELPIYSVETEDKKIALSFDAAWGDEFTMNILETLDKYEVKSTFFLVGFWVDKYPDHVKEIAKRGHDVGNHSTNHPYMTKLSREQMSQEINITGNKIEKLINKKPILFRPPFGDYNDDLVQVCKENGYYTIQWDIDSLDWKELGVQPVVDRVVRNAKNGSIVLFHNNAKYIKEYLPIIIERLQKDGFEIVPISELIYKDNFKMDNTGRQILIKD</sequence>
<proteinExistence type="predicted"/>
<dbReference type="PANTHER" id="PTHR10587:SF128">
    <property type="entry name" value="POLYSACCHARIDE DEACETYLASE PDAB-RELATED"/>
    <property type="match status" value="1"/>
</dbReference>
<protein>
    <submittedName>
        <fullName evidence="3">Polysaccharide deacetylase family protein</fullName>
    </submittedName>
</protein>
<gene>
    <name evidence="3" type="ORF">KQI42_13595</name>
</gene>
<dbReference type="CDD" id="cd10917">
    <property type="entry name" value="CE4_NodB_like_6s_7s"/>
    <property type="match status" value="1"/>
</dbReference>
<name>A0ABS6E943_9FIRM</name>
<accession>A0ABS6E943</accession>
<evidence type="ECO:0000313" key="3">
    <source>
        <dbReference type="EMBL" id="MBU5439056.1"/>
    </source>
</evidence>
<dbReference type="EMBL" id="JAHLPM010000011">
    <property type="protein sequence ID" value="MBU5439056.1"/>
    <property type="molecule type" value="Genomic_DNA"/>
</dbReference>
<dbReference type="InterPro" id="IPR002509">
    <property type="entry name" value="NODB_dom"/>
</dbReference>